<keyword evidence="3" id="KW-1185">Reference proteome</keyword>
<name>A0A7X6HZW9_9ACTN</name>
<dbReference type="AlphaFoldDB" id="A0A7X6HZW9"/>
<dbReference type="RefSeq" id="WP_167971001.1">
    <property type="nucleotide sequence ID" value="NZ_BHZG01000170.1"/>
</dbReference>
<reference evidence="2 3" key="1">
    <citation type="submission" date="2020-03" db="EMBL/GenBank/DDBJ databases">
        <title>Draft genome of Streptomyces sp. ventii, isolated from the Axial Seamount in the Pacific Ocean, and resequencing of the two type strains Streptomyces lonarensis strain NCL 716 and Streptomyces bohaiensis strain 11A07.</title>
        <authorList>
            <person name="Loughran R.M."/>
            <person name="Pfannmuller K.M."/>
            <person name="Wasson B.J."/>
            <person name="Deadmond M.C."/>
            <person name="Paddock B.E."/>
            <person name="Koyack M.J."/>
            <person name="Gallegos D.A."/>
            <person name="Mitchell E.A."/>
            <person name="Ushijima B."/>
            <person name="Saw J.H."/>
            <person name="Mcphail K.L."/>
            <person name="Videau P."/>
        </authorList>
    </citation>
    <scope>NUCLEOTIDE SEQUENCE [LARGE SCALE GENOMIC DNA]</scope>
    <source>
        <strain evidence="2 3">NCL716</strain>
    </source>
</reference>
<accession>A0A7X6HZW9</accession>
<evidence type="ECO:0000256" key="1">
    <source>
        <dbReference type="SAM" id="Phobius"/>
    </source>
</evidence>
<evidence type="ECO:0000313" key="3">
    <source>
        <dbReference type="Proteomes" id="UP000578686"/>
    </source>
</evidence>
<protein>
    <submittedName>
        <fullName evidence="2">Uncharacterized protein</fullName>
    </submittedName>
</protein>
<keyword evidence="1" id="KW-0472">Membrane</keyword>
<evidence type="ECO:0000313" key="2">
    <source>
        <dbReference type="EMBL" id="NJQ06674.1"/>
    </source>
</evidence>
<keyword evidence="1" id="KW-1133">Transmembrane helix</keyword>
<dbReference type="Proteomes" id="UP000578686">
    <property type="component" value="Unassembled WGS sequence"/>
</dbReference>
<dbReference type="EMBL" id="JAAVJD010000100">
    <property type="protein sequence ID" value="NJQ06674.1"/>
    <property type="molecule type" value="Genomic_DNA"/>
</dbReference>
<organism evidence="2 3">
    <name type="scientific">Streptomyces lonarensis</name>
    <dbReference type="NCBI Taxonomy" id="700599"/>
    <lineage>
        <taxon>Bacteria</taxon>
        <taxon>Bacillati</taxon>
        <taxon>Actinomycetota</taxon>
        <taxon>Actinomycetes</taxon>
        <taxon>Kitasatosporales</taxon>
        <taxon>Streptomycetaceae</taxon>
        <taxon>Streptomyces</taxon>
    </lineage>
</organism>
<feature type="transmembrane region" description="Helical" evidence="1">
    <location>
        <begin position="38"/>
        <end position="57"/>
    </location>
</feature>
<gene>
    <name evidence="2" type="ORF">HCN56_14040</name>
</gene>
<sequence length="275" mass="27855">MSGKSAGGAFGGAVVSAVLGGGAAYAVAAWAPSEGNAVLAATAGAAALAALLAYLAGARHGRRTPLPTSSGRFVERAQQVELVAPPETEVWLRRARLAADRVAEHSGAGALGPDGAPVGGHSLGSVLQEATAHTRVAAEQLTERATAVTVIDRTVGDTDVRELRGEQSRLEREAATAPAGALRDAKEASARAVADRVASVVRLEELRRTLMAALESVTLRLEAVAEHGGVLLSAQIAGEAAATAMDLGPLTDELLAVQTGLEQLEELTRSVAAAG</sequence>
<proteinExistence type="predicted"/>
<comment type="caution">
    <text evidence="2">The sequence shown here is derived from an EMBL/GenBank/DDBJ whole genome shotgun (WGS) entry which is preliminary data.</text>
</comment>
<keyword evidence="1" id="KW-0812">Transmembrane</keyword>